<reference evidence="1 2" key="1">
    <citation type="submission" date="2023-11" db="EMBL/GenBank/DDBJ databases">
        <title>MicrobeMod: A computational toolkit for identifying prokaryotic methylation and restriction-modification with nanopore sequencing.</title>
        <authorList>
            <person name="Crits-Christoph A."/>
            <person name="Kang S.C."/>
            <person name="Lee H."/>
            <person name="Ostrov N."/>
        </authorList>
    </citation>
    <scope>NUCLEOTIDE SEQUENCE [LARGE SCALE GENOMIC DNA]</scope>
    <source>
        <strain evidence="1 2">ATCC 14820</strain>
    </source>
</reference>
<evidence type="ECO:0000313" key="1">
    <source>
        <dbReference type="EMBL" id="MDX5982810.1"/>
    </source>
</evidence>
<sequence length="137" mass="14329">MSWTQLGYSFAGVIALALIARWLRLGESRIASVAQARETAEQMLAGFVAHDAVIGTDGGAGLVAGNGTIAVLKRHGARIAARRLIAPLALSQGIEGVRIETGERLFGSVLLFGVTDAEVRAIEASAGRPRDVVVTLH</sequence>
<evidence type="ECO:0000313" key="2">
    <source>
        <dbReference type="Proteomes" id="UP001279660"/>
    </source>
</evidence>
<accession>A0ABU4PGK6</accession>
<dbReference type="EMBL" id="JAWXXV010000001">
    <property type="protein sequence ID" value="MDX5982810.1"/>
    <property type="molecule type" value="Genomic_DNA"/>
</dbReference>
<dbReference type="RefSeq" id="WP_010406037.1">
    <property type="nucleotide sequence ID" value="NZ_JAWXXV010000001.1"/>
</dbReference>
<gene>
    <name evidence="1" type="ORF">SIL82_00940</name>
</gene>
<organism evidence="1 2">
    <name type="scientific">Sphingomonas echinoides</name>
    <dbReference type="NCBI Taxonomy" id="59803"/>
    <lineage>
        <taxon>Bacteria</taxon>
        <taxon>Pseudomonadati</taxon>
        <taxon>Pseudomonadota</taxon>
        <taxon>Alphaproteobacteria</taxon>
        <taxon>Sphingomonadales</taxon>
        <taxon>Sphingomonadaceae</taxon>
        <taxon>Sphingomonas</taxon>
    </lineage>
</organism>
<keyword evidence="2" id="KW-1185">Reference proteome</keyword>
<name>A0ABU4PGK6_9SPHN</name>
<proteinExistence type="predicted"/>
<protein>
    <submittedName>
        <fullName evidence="1">Uncharacterized protein</fullName>
    </submittedName>
</protein>
<dbReference type="Proteomes" id="UP001279660">
    <property type="component" value="Unassembled WGS sequence"/>
</dbReference>
<comment type="caution">
    <text evidence="1">The sequence shown here is derived from an EMBL/GenBank/DDBJ whole genome shotgun (WGS) entry which is preliminary data.</text>
</comment>